<dbReference type="Proteomes" id="UP001596978">
    <property type="component" value="Unassembled WGS sequence"/>
</dbReference>
<name>A0ABW3D3A3_9FLAO</name>
<dbReference type="RefSeq" id="WP_386409555.1">
    <property type="nucleotide sequence ID" value="NZ_JBHTJH010000017.1"/>
</dbReference>
<sequence length="103" mass="11357">MINKTIIFNTALVSSFVLTLGMNNQNLNINDISINANAQYTTQMSQKSQLAPNTVGTTYFARGYVKAALEAICLDELLLTKEYKFDSAMNIDGLVEKELASLD</sequence>
<evidence type="ECO:0000313" key="2">
    <source>
        <dbReference type="Proteomes" id="UP001596978"/>
    </source>
</evidence>
<gene>
    <name evidence="1" type="ORF">ACFQ1M_14770</name>
</gene>
<organism evidence="1 2">
    <name type="scientific">Sungkyunkwania multivorans</name>
    <dbReference type="NCBI Taxonomy" id="1173618"/>
    <lineage>
        <taxon>Bacteria</taxon>
        <taxon>Pseudomonadati</taxon>
        <taxon>Bacteroidota</taxon>
        <taxon>Flavobacteriia</taxon>
        <taxon>Flavobacteriales</taxon>
        <taxon>Flavobacteriaceae</taxon>
        <taxon>Sungkyunkwania</taxon>
    </lineage>
</organism>
<evidence type="ECO:0000313" key="1">
    <source>
        <dbReference type="EMBL" id="MFD0863476.1"/>
    </source>
</evidence>
<keyword evidence="2" id="KW-1185">Reference proteome</keyword>
<accession>A0ABW3D3A3</accession>
<dbReference type="EMBL" id="JBHTJH010000017">
    <property type="protein sequence ID" value="MFD0863476.1"/>
    <property type="molecule type" value="Genomic_DNA"/>
</dbReference>
<reference evidence="2" key="1">
    <citation type="journal article" date="2019" name="Int. J. Syst. Evol. Microbiol.">
        <title>The Global Catalogue of Microorganisms (GCM) 10K type strain sequencing project: providing services to taxonomists for standard genome sequencing and annotation.</title>
        <authorList>
            <consortium name="The Broad Institute Genomics Platform"/>
            <consortium name="The Broad Institute Genome Sequencing Center for Infectious Disease"/>
            <person name="Wu L."/>
            <person name="Ma J."/>
        </authorList>
    </citation>
    <scope>NUCLEOTIDE SEQUENCE [LARGE SCALE GENOMIC DNA]</scope>
    <source>
        <strain evidence="2">CCUG 62952</strain>
    </source>
</reference>
<protein>
    <submittedName>
        <fullName evidence="1">Uncharacterized protein</fullName>
    </submittedName>
</protein>
<proteinExistence type="predicted"/>
<comment type="caution">
    <text evidence="1">The sequence shown here is derived from an EMBL/GenBank/DDBJ whole genome shotgun (WGS) entry which is preliminary data.</text>
</comment>